<dbReference type="PANTHER" id="PTHR41694:SF3">
    <property type="entry name" value="RNA-DIRECTED DNA POLYMERASE-RELATED"/>
    <property type="match status" value="1"/>
</dbReference>
<proteinExistence type="inferred from homology"/>
<dbReference type="Pfam" id="PF00078">
    <property type="entry name" value="RVT_1"/>
    <property type="match status" value="1"/>
</dbReference>
<keyword evidence="3" id="KW-0548">Nucleotidyltransferase</keyword>
<dbReference type="Gene3D" id="3.10.10.10">
    <property type="entry name" value="HIV Type 1 Reverse Transcriptase, subunit A, domain 1"/>
    <property type="match status" value="1"/>
</dbReference>
<evidence type="ECO:0000256" key="5">
    <source>
        <dbReference type="ARBA" id="ARBA00022759"/>
    </source>
</evidence>
<evidence type="ECO:0000313" key="11">
    <source>
        <dbReference type="Proteomes" id="UP000001075"/>
    </source>
</evidence>
<keyword evidence="5" id="KW-0255">Endonuclease</keyword>
<keyword evidence="6" id="KW-0378">Hydrolase</keyword>
<dbReference type="STRING" id="10029.G3GXW1"/>
<name>G3GXW1_CRIGR</name>
<dbReference type="InterPro" id="IPR043128">
    <property type="entry name" value="Rev_trsase/Diguanyl_cyclase"/>
</dbReference>
<reference evidence="11" key="1">
    <citation type="journal article" date="2011" name="Nat. Biotechnol.">
        <title>The genomic sequence of the Chinese hamster ovary (CHO)-K1 cell line.</title>
        <authorList>
            <person name="Xu X."/>
            <person name="Nagarajan H."/>
            <person name="Lewis N.E."/>
            <person name="Pan S."/>
            <person name="Cai Z."/>
            <person name="Liu X."/>
            <person name="Chen W."/>
            <person name="Xie M."/>
            <person name="Wang W."/>
            <person name="Hammond S."/>
            <person name="Andersen M.R."/>
            <person name="Neff N."/>
            <person name="Passarelli B."/>
            <person name="Koh W."/>
            <person name="Fan H.C."/>
            <person name="Wang J."/>
            <person name="Gui Y."/>
            <person name="Lee K.H."/>
            <person name="Betenbaugh M.J."/>
            <person name="Quake S.R."/>
            <person name="Famili I."/>
            <person name="Palsson B.O."/>
            <person name="Wang J."/>
        </authorList>
    </citation>
    <scope>NUCLEOTIDE SEQUENCE [LARGE SCALE GENOMIC DNA]</scope>
    <source>
        <strain evidence="11">CHO K1 cell line</strain>
    </source>
</reference>
<keyword evidence="2" id="KW-0808">Transferase</keyword>
<dbReference type="GO" id="GO:0004519">
    <property type="term" value="F:endonuclease activity"/>
    <property type="evidence" value="ECO:0007669"/>
    <property type="project" value="UniProtKB-KW"/>
</dbReference>
<keyword evidence="7" id="KW-0695">RNA-directed DNA polymerase</keyword>
<dbReference type="Gene3D" id="3.30.70.270">
    <property type="match status" value="1"/>
</dbReference>
<dbReference type="InParanoid" id="G3GXW1"/>
<dbReference type="InterPro" id="IPR043502">
    <property type="entry name" value="DNA/RNA_pol_sf"/>
</dbReference>
<evidence type="ECO:0000259" key="9">
    <source>
        <dbReference type="Pfam" id="PF00078"/>
    </source>
</evidence>
<feature type="transmembrane region" description="Helical" evidence="8">
    <location>
        <begin position="123"/>
        <end position="141"/>
    </location>
</feature>
<dbReference type="SUPFAM" id="SSF56672">
    <property type="entry name" value="DNA/RNA polymerases"/>
    <property type="match status" value="1"/>
</dbReference>
<evidence type="ECO:0000256" key="6">
    <source>
        <dbReference type="ARBA" id="ARBA00022801"/>
    </source>
</evidence>
<dbReference type="GO" id="GO:0035613">
    <property type="term" value="F:RNA stem-loop binding"/>
    <property type="evidence" value="ECO:0007669"/>
    <property type="project" value="TreeGrafter"/>
</dbReference>
<evidence type="ECO:0000256" key="2">
    <source>
        <dbReference type="ARBA" id="ARBA00022679"/>
    </source>
</evidence>
<dbReference type="InterPro" id="IPR000477">
    <property type="entry name" value="RT_dom"/>
</dbReference>
<evidence type="ECO:0000313" key="10">
    <source>
        <dbReference type="EMBL" id="EGV97963.1"/>
    </source>
</evidence>
<evidence type="ECO:0000256" key="4">
    <source>
        <dbReference type="ARBA" id="ARBA00022722"/>
    </source>
</evidence>
<evidence type="ECO:0000256" key="7">
    <source>
        <dbReference type="ARBA" id="ARBA00022918"/>
    </source>
</evidence>
<evidence type="ECO:0000256" key="1">
    <source>
        <dbReference type="ARBA" id="ARBA00010879"/>
    </source>
</evidence>
<keyword evidence="8" id="KW-1133">Transmembrane helix</keyword>
<accession>G3GXW1</accession>
<keyword evidence="8" id="KW-0812">Transmembrane</keyword>
<dbReference type="PANTHER" id="PTHR41694">
    <property type="entry name" value="ENDOGENOUS RETROVIRUS GROUP K MEMBER POL PROTEIN"/>
    <property type="match status" value="1"/>
</dbReference>
<dbReference type="GO" id="GO:0016787">
    <property type="term" value="F:hydrolase activity"/>
    <property type="evidence" value="ECO:0007669"/>
    <property type="project" value="UniProtKB-KW"/>
</dbReference>
<feature type="domain" description="Reverse transcriptase" evidence="9">
    <location>
        <begin position="11"/>
        <end position="126"/>
    </location>
</feature>
<gene>
    <name evidence="10" type="ORF">I79_002605</name>
</gene>
<dbReference type="AlphaFoldDB" id="G3GXW1"/>
<comment type="similarity">
    <text evidence="1">Belongs to the beta type-B retroviral polymerase family. HERV class-II K(HML-2) pol subfamily.</text>
</comment>
<keyword evidence="4" id="KW-0540">Nuclease</keyword>
<sequence>MLYPGILLFLIKKKYGKWRLLQDLRKINGTMQLMGAFQHGLPSAALLKDAFIYLFILDLKDSFHTIHLAPQDFQRFVFSFPSVNFKEPMKRYHWKVLPQGMAPSATLCQKSVAQAMQNIRDQFCRFILFILWIIFCLSMKMKK</sequence>
<evidence type="ECO:0000256" key="3">
    <source>
        <dbReference type="ARBA" id="ARBA00022695"/>
    </source>
</evidence>
<dbReference type="EMBL" id="JH000062">
    <property type="protein sequence ID" value="EGV97963.1"/>
    <property type="molecule type" value="Genomic_DNA"/>
</dbReference>
<dbReference type="GO" id="GO:0003964">
    <property type="term" value="F:RNA-directed DNA polymerase activity"/>
    <property type="evidence" value="ECO:0007669"/>
    <property type="project" value="UniProtKB-KW"/>
</dbReference>
<protein>
    <submittedName>
        <fullName evidence="10">Pol polyprotein</fullName>
    </submittedName>
</protein>
<evidence type="ECO:0000256" key="8">
    <source>
        <dbReference type="SAM" id="Phobius"/>
    </source>
</evidence>
<keyword evidence="8" id="KW-0472">Membrane</keyword>
<dbReference type="Proteomes" id="UP000001075">
    <property type="component" value="Unassembled WGS sequence"/>
</dbReference>
<organism evidence="10 11">
    <name type="scientific">Cricetulus griseus</name>
    <name type="common">Chinese hamster</name>
    <name type="synonym">Cricetulus barabensis griseus</name>
    <dbReference type="NCBI Taxonomy" id="10029"/>
    <lineage>
        <taxon>Eukaryota</taxon>
        <taxon>Metazoa</taxon>
        <taxon>Chordata</taxon>
        <taxon>Craniata</taxon>
        <taxon>Vertebrata</taxon>
        <taxon>Euteleostomi</taxon>
        <taxon>Mammalia</taxon>
        <taxon>Eutheria</taxon>
        <taxon>Euarchontoglires</taxon>
        <taxon>Glires</taxon>
        <taxon>Rodentia</taxon>
        <taxon>Myomorpha</taxon>
        <taxon>Muroidea</taxon>
        <taxon>Cricetidae</taxon>
        <taxon>Cricetinae</taxon>
        <taxon>Cricetulus</taxon>
    </lineage>
</organism>